<comment type="similarity">
    <text evidence="1">Belongs to the sulfatase family.</text>
</comment>
<feature type="signal peptide" evidence="5">
    <location>
        <begin position="1"/>
        <end position="23"/>
    </location>
</feature>
<protein>
    <submittedName>
        <fullName evidence="7">N-acetylgalactosamine-4-sulfatase</fullName>
    </submittedName>
</protein>
<dbReference type="InterPro" id="IPR000917">
    <property type="entry name" value="Sulfatase_N"/>
</dbReference>
<evidence type="ECO:0000313" key="7">
    <source>
        <dbReference type="EMBL" id="AWB64996.1"/>
    </source>
</evidence>
<dbReference type="SUPFAM" id="SSF53649">
    <property type="entry name" value="Alkaline phosphatase-like"/>
    <property type="match status" value="1"/>
</dbReference>
<sequence>MKKQLLCLIATCFTLLGSLTCFAALAKANKPNVIVIISDDQGYGDFSLHGNPILKTPNLDKLANDGVRLTDFHVDPTCSPTRAALMTGKYATKVGVWLTFAGRNHVYKDEITMADVFKYNGYNTGIFGKWHLGDNYPFRPQDRGFDKSFIHAGGVAGEIPDFWQNDYFDDTYFDNGKPVKTQGYSTDIWFEQTKKFIKQNQDEPFFIYLATNTPHGPFNVDPKFSEPYKKQGVPETRARFYGMIETVDNNVGQLRAFLEKEQLADNTLILYLTDNGTTAGADGNNHKVPKAGFNAGMRGKKTSPFEGGHRAASFWYWPNGGLTGGKQYQNLSAHFDVLPTFIDMFNLALPTKTDFDGMSLQSVLNGQKPLAQQNRTLVVHNQARFGLPIGDGAPVKYRDYVVMHNRWRLVGKQLFNLDADPAQQNNVANDNPKLAKTLADYYENWWQQATANQRLAPTVVNPAKQPELLLTAQAWKGDKATYDQSHVIAGVANRGFWYIDVEQAGEYKVEFSRWPKESGLGFNQGYQRALDNPGLDPNFKLYNLPPRQLKVKSVSLKLDDKIKAKASVWHDKQQTTEFTIYLTKGLHTIEGVLQETNGQKLSAYYMYLSPL</sequence>
<keyword evidence="8" id="KW-1185">Reference proteome</keyword>
<evidence type="ECO:0000259" key="6">
    <source>
        <dbReference type="Pfam" id="PF00884"/>
    </source>
</evidence>
<gene>
    <name evidence="7" type="ORF">C2869_00425</name>
</gene>
<feature type="domain" description="Sulfatase N-terminal" evidence="6">
    <location>
        <begin position="31"/>
        <end position="346"/>
    </location>
</feature>
<reference evidence="7 8" key="1">
    <citation type="submission" date="2018-01" db="EMBL/GenBank/DDBJ databases">
        <title>Genome sequence of a Cantenovulum-like bacteria.</title>
        <authorList>
            <person name="Tan W.R."/>
            <person name="Lau N.-S."/>
            <person name="Go F."/>
            <person name="Amirul A.-A.A."/>
        </authorList>
    </citation>
    <scope>NUCLEOTIDE SEQUENCE [LARGE SCALE GENOMIC DNA]</scope>
    <source>
        <strain evidence="7 8">CCB-QB4</strain>
    </source>
</reference>
<dbReference type="Gene3D" id="3.40.720.10">
    <property type="entry name" value="Alkaline Phosphatase, subunit A"/>
    <property type="match status" value="1"/>
</dbReference>
<dbReference type="GO" id="GO:0046872">
    <property type="term" value="F:metal ion binding"/>
    <property type="evidence" value="ECO:0007669"/>
    <property type="project" value="UniProtKB-KW"/>
</dbReference>
<organism evidence="7 8">
    <name type="scientific">Saccharobesus litoralis</name>
    <dbReference type="NCBI Taxonomy" id="2172099"/>
    <lineage>
        <taxon>Bacteria</taxon>
        <taxon>Pseudomonadati</taxon>
        <taxon>Pseudomonadota</taxon>
        <taxon>Gammaproteobacteria</taxon>
        <taxon>Alteromonadales</taxon>
        <taxon>Alteromonadaceae</taxon>
        <taxon>Saccharobesus</taxon>
    </lineage>
</organism>
<keyword evidence="3" id="KW-0378">Hydrolase</keyword>
<accession>A0A2S0VLC0</accession>
<dbReference type="CDD" id="cd16146">
    <property type="entry name" value="ARS_like"/>
    <property type="match status" value="1"/>
</dbReference>
<dbReference type="Pfam" id="PF00884">
    <property type="entry name" value="Sulfatase"/>
    <property type="match status" value="1"/>
</dbReference>
<dbReference type="AlphaFoldDB" id="A0A2S0VLC0"/>
<evidence type="ECO:0000256" key="1">
    <source>
        <dbReference type="ARBA" id="ARBA00008779"/>
    </source>
</evidence>
<dbReference type="GO" id="GO:0004065">
    <property type="term" value="F:arylsulfatase activity"/>
    <property type="evidence" value="ECO:0007669"/>
    <property type="project" value="TreeGrafter"/>
</dbReference>
<proteinExistence type="inferred from homology"/>
<dbReference type="PROSITE" id="PS00523">
    <property type="entry name" value="SULFATASE_1"/>
    <property type="match status" value="1"/>
</dbReference>
<dbReference type="PANTHER" id="PTHR42693">
    <property type="entry name" value="ARYLSULFATASE FAMILY MEMBER"/>
    <property type="match status" value="1"/>
</dbReference>
<dbReference type="Gene3D" id="3.30.1120.10">
    <property type="match status" value="1"/>
</dbReference>
<name>A0A2S0VLC0_9ALTE</name>
<dbReference type="Proteomes" id="UP000244441">
    <property type="component" value="Chromosome"/>
</dbReference>
<dbReference type="OrthoDB" id="9795675at2"/>
<dbReference type="RefSeq" id="WP_108601075.1">
    <property type="nucleotide sequence ID" value="NZ_CP026604.1"/>
</dbReference>
<evidence type="ECO:0000256" key="4">
    <source>
        <dbReference type="ARBA" id="ARBA00022837"/>
    </source>
</evidence>
<dbReference type="KEGG" id="cate:C2869_00425"/>
<evidence type="ECO:0000313" key="8">
    <source>
        <dbReference type="Proteomes" id="UP000244441"/>
    </source>
</evidence>
<evidence type="ECO:0000256" key="2">
    <source>
        <dbReference type="ARBA" id="ARBA00022723"/>
    </source>
</evidence>
<keyword evidence="2" id="KW-0479">Metal-binding</keyword>
<keyword evidence="4" id="KW-0106">Calcium</keyword>
<keyword evidence="5" id="KW-0732">Signal</keyword>
<dbReference type="InterPro" id="IPR024607">
    <property type="entry name" value="Sulfatase_CS"/>
</dbReference>
<dbReference type="InterPro" id="IPR017850">
    <property type="entry name" value="Alkaline_phosphatase_core_sf"/>
</dbReference>
<evidence type="ECO:0000256" key="3">
    <source>
        <dbReference type="ARBA" id="ARBA00022801"/>
    </source>
</evidence>
<evidence type="ECO:0000256" key="5">
    <source>
        <dbReference type="SAM" id="SignalP"/>
    </source>
</evidence>
<dbReference type="EMBL" id="CP026604">
    <property type="protein sequence ID" value="AWB64996.1"/>
    <property type="molecule type" value="Genomic_DNA"/>
</dbReference>
<dbReference type="PANTHER" id="PTHR42693:SF53">
    <property type="entry name" value="ENDO-4-O-SULFATASE"/>
    <property type="match status" value="1"/>
</dbReference>
<dbReference type="InterPro" id="IPR050738">
    <property type="entry name" value="Sulfatase"/>
</dbReference>
<feature type="chain" id="PRO_5015764549" evidence="5">
    <location>
        <begin position="24"/>
        <end position="611"/>
    </location>
</feature>